<protein>
    <submittedName>
        <fullName evidence="2">Hint domain-containing protein</fullName>
    </submittedName>
</protein>
<sequence>MTQRGERMIEELGKGDRIITRDRGFVLVRGVRRTTCRCRAISFAAGSLGDTRPDQDLVLPAGQKVLIRDWRAQALFNADRAMVRADALLDGEFIRDLGIREMVLYQIAFDAPHVLYAGGLELAAEPSGAALSHAA</sequence>
<proteinExistence type="predicted"/>
<evidence type="ECO:0000313" key="3">
    <source>
        <dbReference type="Proteomes" id="UP001203880"/>
    </source>
</evidence>
<name>A0ABT0Q1U6_9RHOB</name>
<evidence type="ECO:0000313" key="2">
    <source>
        <dbReference type="EMBL" id="MCL6283138.1"/>
    </source>
</evidence>
<dbReference type="EMBL" id="JAMFMB010000005">
    <property type="protein sequence ID" value="MCL6283138.1"/>
    <property type="molecule type" value="Genomic_DNA"/>
</dbReference>
<accession>A0ABT0Q1U6</accession>
<dbReference type="InterPro" id="IPR028992">
    <property type="entry name" value="Hedgehog/Intein_dom"/>
</dbReference>
<dbReference type="Proteomes" id="UP001203880">
    <property type="component" value="Unassembled WGS sequence"/>
</dbReference>
<feature type="domain" description="Hedgehog/Intein (Hint)" evidence="1">
    <location>
        <begin position="2"/>
        <end position="121"/>
    </location>
</feature>
<organism evidence="2 3">
    <name type="scientific">Ruegeria spongiae</name>
    <dbReference type="NCBI Taxonomy" id="2942209"/>
    <lineage>
        <taxon>Bacteria</taxon>
        <taxon>Pseudomonadati</taxon>
        <taxon>Pseudomonadota</taxon>
        <taxon>Alphaproteobacteria</taxon>
        <taxon>Rhodobacterales</taxon>
        <taxon>Roseobacteraceae</taxon>
        <taxon>Ruegeria</taxon>
    </lineage>
</organism>
<gene>
    <name evidence="2" type="ORF">M3P21_06290</name>
</gene>
<keyword evidence="3" id="KW-1185">Reference proteome</keyword>
<comment type="caution">
    <text evidence="2">The sequence shown here is derived from an EMBL/GenBank/DDBJ whole genome shotgun (WGS) entry which is preliminary data.</text>
</comment>
<evidence type="ECO:0000259" key="1">
    <source>
        <dbReference type="Pfam" id="PF13403"/>
    </source>
</evidence>
<dbReference type="Pfam" id="PF13403">
    <property type="entry name" value="Hint_2"/>
    <property type="match status" value="1"/>
</dbReference>
<reference evidence="2" key="1">
    <citation type="submission" date="2022-05" db="EMBL/GenBank/DDBJ databases">
        <authorList>
            <person name="Park J.-S."/>
        </authorList>
    </citation>
    <scope>NUCLEOTIDE SEQUENCE</scope>
    <source>
        <strain evidence="2">2012CJ41-6</strain>
    </source>
</reference>